<dbReference type="Pfam" id="PF12831">
    <property type="entry name" value="FAD_oxidored"/>
    <property type="match status" value="1"/>
</dbReference>
<sequence>MERKLKYDVVVIGGGAAGISAAIGAKKRGQSVVLIERSSCLGGQATNANVASYCGFFTHGAEPKQIIGGVGQIVLDKLAAMGKYNGYRLSTVGNAIVPLDSEALKFVLDELIIENDISVLLYCNLIKAEVEDSKIVMVECVDDVGSIFIEGKTFVDASGDGNLAHLSGAEIIFGNPGGTTQMSTNIMRIGNFDIGLKLSPDVIEKAVQAAKKDGFKNLSKDTGIIFKVDQYGYAILPSVQVDSLDCAVLTACEMNTRRQAQEYIQAFRKYIPGMENCILVSTGPKLGIRETRHIVGKYTLSLDEVLNAVKNERGIARGAWPCENHQKLDKMAEYLWVKENDYYDIPIDILMSKNIKNLWSAGRTVSADSMAFASVRVMGISFGTGHAAGVGAAYMAEYGDIDINSIKSELKKQGAIL</sequence>
<dbReference type="Proteomes" id="UP000003233">
    <property type="component" value="Unassembled WGS sequence"/>
</dbReference>
<dbReference type="BioCyc" id="FSP457404-HMP:GTSQ-154-MONOMER"/>
<keyword evidence="5" id="KW-0411">Iron-sulfur</keyword>
<dbReference type="Gene3D" id="3.50.50.60">
    <property type="entry name" value="FAD/NAD(P)-binding domain"/>
    <property type="match status" value="1"/>
</dbReference>
<dbReference type="RefSeq" id="WP_008695450.1">
    <property type="nucleotide sequence ID" value="NZ_KE161007.1"/>
</dbReference>
<dbReference type="InterPro" id="IPR036188">
    <property type="entry name" value="FAD/NAD-bd_sf"/>
</dbReference>
<keyword evidence="3" id="KW-0560">Oxidoreductase</keyword>
<proteinExistence type="predicted"/>
<dbReference type="EMBL" id="AGWJ02000006">
    <property type="protein sequence ID" value="EHO84593.1"/>
    <property type="molecule type" value="Genomic_DNA"/>
</dbReference>
<reference evidence="6 7" key="1">
    <citation type="submission" date="2012-07" db="EMBL/GenBank/DDBJ databases">
        <title>The Genome Sequence of Fusobacterium ulcerans 12_1B.</title>
        <authorList>
            <consortium name="The Broad Institute Genome Sequencing Platform"/>
            <person name="Earl A."/>
            <person name="Ward D."/>
            <person name="Feldgarden M."/>
            <person name="Gevers D."/>
            <person name="Strauss J."/>
            <person name="Ambrose C.E."/>
            <person name="Allen-Vercoe E."/>
            <person name="Walker B."/>
            <person name="Young S.K."/>
            <person name="Zeng Q."/>
            <person name="Gargeya S."/>
            <person name="Fitzgerald M."/>
            <person name="Haas B."/>
            <person name="Abouelleil A."/>
            <person name="Alvarado L."/>
            <person name="Arachchi H.M."/>
            <person name="Berlin A.M."/>
            <person name="Chapman S.B."/>
            <person name="Goldberg J."/>
            <person name="Griggs A."/>
            <person name="Gujja S."/>
            <person name="Hansen M."/>
            <person name="Howarth C."/>
            <person name="Imamovic A."/>
            <person name="Larimer J."/>
            <person name="McCowen C."/>
            <person name="Montmayeur A."/>
            <person name="Murphy C."/>
            <person name="Neiman D."/>
            <person name="Pearson M."/>
            <person name="Priest M."/>
            <person name="Roberts A."/>
            <person name="Saif S."/>
            <person name="Shea T."/>
            <person name="Sisk P."/>
            <person name="Sykes S."/>
            <person name="Wortman J."/>
            <person name="Nusbaum C."/>
            <person name="Birren B."/>
        </authorList>
    </citation>
    <scope>NUCLEOTIDE SEQUENCE [LARGE SCALE GENOMIC DNA]</scope>
    <source>
        <strain evidence="6 7">12_1B</strain>
    </source>
</reference>
<keyword evidence="1" id="KW-0004">4Fe-4S</keyword>
<evidence type="ECO:0000256" key="5">
    <source>
        <dbReference type="ARBA" id="ARBA00023014"/>
    </source>
</evidence>
<evidence type="ECO:0000256" key="2">
    <source>
        <dbReference type="ARBA" id="ARBA00022723"/>
    </source>
</evidence>
<evidence type="ECO:0000256" key="4">
    <source>
        <dbReference type="ARBA" id="ARBA00023004"/>
    </source>
</evidence>
<evidence type="ECO:0000256" key="1">
    <source>
        <dbReference type="ARBA" id="ARBA00022485"/>
    </source>
</evidence>
<protein>
    <recommendedName>
        <fullName evidence="8">FAD dependent oxidoreductase</fullName>
    </recommendedName>
</protein>
<dbReference type="PANTHER" id="PTHR43498:SF1">
    <property type="entry name" value="COB--COM HETERODISULFIDE REDUCTASE IRON-SULFUR SUBUNIT A"/>
    <property type="match status" value="1"/>
</dbReference>
<name>H1PP10_9FUSO</name>
<keyword evidence="2" id="KW-0479">Metal-binding</keyword>
<evidence type="ECO:0000256" key="3">
    <source>
        <dbReference type="ARBA" id="ARBA00023002"/>
    </source>
</evidence>
<dbReference type="GO" id="GO:0051539">
    <property type="term" value="F:4 iron, 4 sulfur cluster binding"/>
    <property type="evidence" value="ECO:0007669"/>
    <property type="project" value="UniProtKB-KW"/>
</dbReference>
<dbReference type="AlphaFoldDB" id="H1PP10"/>
<comment type="caution">
    <text evidence="6">The sequence shown here is derived from an EMBL/GenBank/DDBJ whole genome shotgun (WGS) entry which is preliminary data.</text>
</comment>
<keyword evidence="7" id="KW-1185">Reference proteome</keyword>
<evidence type="ECO:0000313" key="7">
    <source>
        <dbReference type="Proteomes" id="UP000003233"/>
    </source>
</evidence>
<evidence type="ECO:0008006" key="8">
    <source>
        <dbReference type="Google" id="ProtNLM"/>
    </source>
</evidence>
<keyword evidence="4" id="KW-0408">Iron</keyword>
<dbReference type="HOGENOM" id="CLU_045820_1_0_0"/>
<organism evidence="6 7">
    <name type="scientific">Fusobacterium ulcerans 12-1B</name>
    <dbReference type="NCBI Taxonomy" id="457404"/>
    <lineage>
        <taxon>Bacteria</taxon>
        <taxon>Fusobacteriati</taxon>
        <taxon>Fusobacteriota</taxon>
        <taxon>Fusobacteriia</taxon>
        <taxon>Fusobacteriales</taxon>
        <taxon>Fusobacteriaceae</taxon>
        <taxon>Fusobacterium</taxon>
    </lineage>
</organism>
<dbReference type="PATRIC" id="fig|457404.5.peg.1078"/>
<accession>H1PP10</accession>
<dbReference type="GO" id="GO:0016491">
    <property type="term" value="F:oxidoreductase activity"/>
    <property type="evidence" value="ECO:0007669"/>
    <property type="project" value="UniProtKB-KW"/>
</dbReference>
<dbReference type="InterPro" id="IPR039650">
    <property type="entry name" value="HdrA-like"/>
</dbReference>
<dbReference type="SUPFAM" id="SSF51905">
    <property type="entry name" value="FAD/NAD(P)-binding domain"/>
    <property type="match status" value="1"/>
</dbReference>
<gene>
    <name evidence="6" type="ORF">HMPREF0402_00153</name>
</gene>
<dbReference type="GO" id="GO:0046872">
    <property type="term" value="F:metal ion binding"/>
    <property type="evidence" value="ECO:0007669"/>
    <property type="project" value="UniProtKB-KW"/>
</dbReference>
<dbReference type="PANTHER" id="PTHR43498">
    <property type="entry name" value="FERREDOXIN:COB-COM HETERODISULFIDE REDUCTASE SUBUNIT A"/>
    <property type="match status" value="1"/>
</dbReference>
<evidence type="ECO:0000313" key="6">
    <source>
        <dbReference type="EMBL" id="EHO84593.1"/>
    </source>
</evidence>